<dbReference type="InterPro" id="IPR007838">
    <property type="entry name" value="Cell_div_ZapA-like"/>
</dbReference>
<evidence type="ECO:0000313" key="11">
    <source>
        <dbReference type="EMBL" id="MBC5753158.1"/>
    </source>
</evidence>
<organism evidence="11 12">
    <name type="scientific">Roseburia yibonii</name>
    <dbReference type="NCBI Taxonomy" id="2763063"/>
    <lineage>
        <taxon>Bacteria</taxon>
        <taxon>Bacillati</taxon>
        <taxon>Bacillota</taxon>
        <taxon>Clostridia</taxon>
        <taxon>Lachnospirales</taxon>
        <taxon>Lachnospiraceae</taxon>
        <taxon>Roseburia</taxon>
    </lineage>
</organism>
<sequence>MSSKTSAQVIIGGRVYTLSGYEEEAYLQKVASYLNGKLEEFKGMPDYTKLSGDMKSVLLELNIADDYFKAKAQVERLERELQQKEDESSDLKNELVSRQIEQERNTKAYEELEAENRRLLLEKTKLEAALEQNAATENKEEKE</sequence>
<evidence type="ECO:0000256" key="5">
    <source>
        <dbReference type="ARBA" id="ARBA00023210"/>
    </source>
</evidence>
<evidence type="ECO:0000256" key="10">
    <source>
        <dbReference type="SAM" id="Coils"/>
    </source>
</evidence>
<feature type="coiled-coil region" evidence="10">
    <location>
        <begin position="67"/>
        <end position="132"/>
    </location>
</feature>
<comment type="caution">
    <text evidence="11">The sequence shown here is derived from an EMBL/GenBank/DDBJ whole genome shotgun (WGS) entry which is preliminary data.</text>
</comment>
<evidence type="ECO:0000256" key="7">
    <source>
        <dbReference type="ARBA" id="ARBA00024910"/>
    </source>
</evidence>
<evidence type="ECO:0000256" key="2">
    <source>
        <dbReference type="ARBA" id="ARBA00015195"/>
    </source>
</evidence>
<dbReference type="EMBL" id="JACOQH010000002">
    <property type="protein sequence ID" value="MBC5753158.1"/>
    <property type="molecule type" value="Genomic_DNA"/>
</dbReference>
<dbReference type="Proteomes" id="UP000621540">
    <property type="component" value="Unassembled WGS sequence"/>
</dbReference>
<dbReference type="InterPro" id="IPR053712">
    <property type="entry name" value="Bac_CellDiv_Activator"/>
</dbReference>
<accession>A0ABR7I878</accession>
<dbReference type="InterPro" id="IPR036192">
    <property type="entry name" value="Cell_div_ZapA-like_sf"/>
</dbReference>
<dbReference type="SUPFAM" id="SSF102829">
    <property type="entry name" value="Cell division protein ZapA-like"/>
    <property type="match status" value="1"/>
</dbReference>
<evidence type="ECO:0000256" key="3">
    <source>
        <dbReference type="ARBA" id="ARBA00022490"/>
    </source>
</evidence>
<comment type="subunit">
    <text evidence="8">Homodimer. Interacts with FtsZ.</text>
</comment>
<dbReference type="GO" id="GO:0051301">
    <property type="term" value="P:cell division"/>
    <property type="evidence" value="ECO:0007669"/>
    <property type="project" value="UniProtKB-KW"/>
</dbReference>
<keyword evidence="4 11" id="KW-0132">Cell division</keyword>
<dbReference type="RefSeq" id="WP_186981707.1">
    <property type="nucleotide sequence ID" value="NZ_JACOQH010000002.1"/>
</dbReference>
<dbReference type="Pfam" id="PF05164">
    <property type="entry name" value="ZapA"/>
    <property type="match status" value="1"/>
</dbReference>
<name>A0ABR7I878_9FIRM</name>
<dbReference type="PANTHER" id="PTHR34981">
    <property type="entry name" value="CELL DIVISION PROTEIN ZAPA"/>
    <property type="match status" value="1"/>
</dbReference>
<comment type="function">
    <text evidence="7">Activator of cell division through the inhibition of FtsZ GTPase activity, therefore promoting FtsZ assembly into bundles of protofilaments necessary for the formation of the division Z ring. It is recruited early at mid-cell but it is not essential for cell division.</text>
</comment>
<keyword evidence="12" id="KW-1185">Reference proteome</keyword>
<dbReference type="Gene3D" id="6.10.250.790">
    <property type="match status" value="1"/>
</dbReference>
<gene>
    <name evidence="11" type="primary">zapA</name>
    <name evidence="11" type="ORF">H8Z76_03795</name>
</gene>
<evidence type="ECO:0000256" key="9">
    <source>
        <dbReference type="ARBA" id="ARBA00033158"/>
    </source>
</evidence>
<keyword evidence="6" id="KW-0131">Cell cycle</keyword>
<evidence type="ECO:0000256" key="1">
    <source>
        <dbReference type="ARBA" id="ARBA00004496"/>
    </source>
</evidence>
<protein>
    <recommendedName>
        <fullName evidence="2">Cell division protein ZapA</fullName>
    </recommendedName>
    <alternativeName>
        <fullName evidence="9">Z ring-associated protein ZapA</fullName>
    </alternativeName>
</protein>
<keyword evidence="5" id="KW-0717">Septation</keyword>
<evidence type="ECO:0000256" key="6">
    <source>
        <dbReference type="ARBA" id="ARBA00023306"/>
    </source>
</evidence>
<comment type="subcellular location">
    <subcellularLocation>
        <location evidence="1">Cytoplasm</location>
    </subcellularLocation>
</comment>
<proteinExistence type="predicted"/>
<evidence type="ECO:0000256" key="4">
    <source>
        <dbReference type="ARBA" id="ARBA00022618"/>
    </source>
</evidence>
<keyword evidence="3" id="KW-0963">Cytoplasm</keyword>
<keyword evidence="10" id="KW-0175">Coiled coil</keyword>
<reference evidence="11 12" key="1">
    <citation type="submission" date="2020-08" db="EMBL/GenBank/DDBJ databases">
        <title>Genome public.</title>
        <authorList>
            <person name="Liu C."/>
            <person name="Sun Q."/>
        </authorList>
    </citation>
    <scope>NUCLEOTIDE SEQUENCE [LARGE SCALE GENOMIC DNA]</scope>
    <source>
        <strain evidence="11 12">BX0805</strain>
    </source>
</reference>
<dbReference type="PANTHER" id="PTHR34981:SF1">
    <property type="entry name" value="CELL DIVISION PROTEIN ZAPA"/>
    <property type="match status" value="1"/>
</dbReference>
<evidence type="ECO:0000313" key="12">
    <source>
        <dbReference type="Proteomes" id="UP000621540"/>
    </source>
</evidence>
<evidence type="ECO:0000256" key="8">
    <source>
        <dbReference type="ARBA" id="ARBA00026068"/>
    </source>
</evidence>